<dbReference type="EMBL" id="DXBO01000124">
    <property type="protein sequence ID" value="HIZ48723.1"/>
    <property type="molecule type" value="Genomic_DNA"/>
</dbReference>
<evidence type="ECO:0000313" key="4">
    <source>
        <dbReference type="Proteomes" id="UP000824031"/>
    </source>
</evidence>
<gene>
    <name evidence="3" type="ORF">H9810_08400</name>
</gene>
<feature type="chain" id="PRO_5038735034" evidence="2">
    <location>
        <begin position="31"/>
        <end position="191"/>
    </location>
</feature>
<name>A0A9D2F3K4_9FIRM</name>
<accession>A0A9D2F3K4</accession>
<proteinExistence type="predicted"/>
<reference evidence="3" key="2">
    <citation type="submission" date="2021-04" db="EMBL/GenBank/DDBJ databases">
        <authorList>
            <person name="Gilroy R."/>
        </authorList>
    </citation>
    <scope>NUCLEOTIDE SEQUENCE</scope>
    <source>
        <strain evidence="3">3436</strain>
    </source>
</reference>
<protein>
    <submittedName>
        <fullName evidence="3">DUF4830 domain-containing protein</fullName>
    </submittedName>
</protein>
<comment type="caution">
    <text evidence="3">The sequence shown here is derived from an EMBL/GenBank/DDBJ whole genome shotgun (WGS) entry which is preliminary data.</text>
</comment>
<feature type="compositionally biased region" description="Low complexity" evidence="1">
    <location>
        <begin position="159"/>
        <end position="168"/>
    </location>
</feature>
<sequence>MFLCTVTKPGLRQAGALALCAVCLCGTVAAAVHFSGGAVTANAAAAPGIETTQDIGGYFTGYGFDTDLSTAAVDKVKIPKKWDDSFTAFNQVVQESDLDLSDYKGKTVEKWTLLCPELSTGDQDTYCVLLVYKAKAIGAYLLQKPSGEVTGLVTAAKTTAEATAAETPAPEETDQEAQATAAETEIEYPTE</sequence>
<feature type="region of interest" description="Disordered" evidence="1">
    <location>
        <begin position="159"/>
        <end position="191"/>
    </location>
</feature>
<dbReference type="Proteomes" id="UP000824031">
    <property type="component" value="Unassembled WGS sequence"/>
</dbReference>
<organism evidence="3 4">
    <name type="scientific">Candidatus Gemmiger excrementavium</name>
    <dbReference type="NCBI Taxonomy" id="2838608"/>
    <lineage>
        <taxon>Bacteria</taxon>
        <taxon>Bacillati</taxon>
        <taxon>Bacillota</taxon>
        <taxon>Clostridia</taxon>
        <taxon>Eubacteriales</taxon>
        <taxon>Gemmiger</taxon>
    </lineage>
</organism>
<evidence type="ECO:0000256" key="2">
    <source>
        <dbReference type="SAM" id="SignalP"/>
    </source>
</evidence>
<reference evidence="3" key="1">
    <citation type="journal article" date="2021" name="PeerJ">
        <title>Extensive microbial diversity within the chicken gut microbiome revealed by metagenomics and culture.</title>
        <authorList>
            <person name="Gilroy R."/>
            <person name="Ravi A."/>
            <person name="Getino M."/>
            <person name="Pursley I."/>
            <person name="Horton D.L."/>
            <person name="Alikhan N.F."/>
            <person name="Baker D."/>
            <person name="Gharbi K."/>
            <person name="Hall N."/>
            <person name="Watson M."/>
            <person name="Adriaenssens E.M."/>
            <person name="Foster-Nyarko E."/>
            <person name="Jarju S."/>
            <person name="Secka A."/>
            <person name="Antonio M."/>
            <person name="Oren A."/>
            <person name="Chaudhuri R.R."/>
            <person name="La Ragione R."/>
            <person name="Hildebrand F."/>
            <person name="Pallen M.J."/>
        </authorList>
    </citation>
    <scope>NUCLEOTIDE SEQUENCE</scope>
    <source>
        <strain evidence="3">3436</strain>
    </source>
</reference>
<evidence type="ECO:0000313" key="3">
    <source>
        <dbReference type="EMBL" id="HIZ48723.1"/>
    </source>
</evidence>
<dbReference type="AlphaFoldDB" id="A0A9D2F3K4"/>
<feature type="signal peptide" evidence="2">
    <location>
        <begin position="1"/>
        <end position="30"/>
    </location>
</feature>
<keyword evidence="2" id="KW-0732">Signal</keyword>
<evidence type="ECO:0000256" key="1">
    <source>
        <dbReference type="SAM" id="MobiDB-lite"/>
    </source>
</evidence>